<dbReference type="RefSeq" id="XP_007829443.1">
    <property type="nucleotide sequence ID" value="XM_007831252.1"/>
</dbReference>
<dbReference type="Proteomes" id="UP000030651">
    <property type="component" value="Unassembled WGS sequence"/>
</dbReference>
<name>W3XHE5_PESFW</name>
<dbReference type="AlphaFoldDB" id="W3XHE5"/>
<evidence type="ECO:0000313" key="2">
    <source>
        <dbReference type="EMBL" id="ETS84646.1"/>
    </source>
</evidence>
<evidence type="ECO:0000313" key="3">
    <source>
        <dbReference type="Proteomes" id="UP000030651"/>
    </source>
</evidence>
<dbReference type="KEGG" id="pfy:PFICI_02671"/>
<reference evidence="3" key="1">
    <citation type="journal article" date="2015" name="BMC Genomics">
        <title>Genomic and transcriptomic analysis of the endophytic fungus Pestalotiopsis fici reveals its lifestyle and high potential for synthesis of natural products.</title>
        <authorList>
            <person name="Wang X."/>
            <person name="Zhang X."/>
            <person name="Liu L."/>
            <person name="Xiang M."/>
            <person name="Wang W."/>
            <person name="Sun X."/>
            <person name="Che Y."/>
            <person name="Guo L."/>
            <person name="Liu G."/>
            <person name="Guo L."/>
            <person name="Wang C."/>
            <person name="Yin W.B."/>
            <person name="Stadler M."/>
            <person name="Zhang X."/>
            <person name="Liu X."/>
        </authorList>
    </citation>
    <scope>NUCLEOTIDE SEQUENCE [LARGE SCALE GENOMIC DNA]</scope>
    <source>
        <strain evidence="3">W106-1 / CGMCC3.15140</strain>
    </source>
</reference>
<protein>
    <submittedName>
        <fullName evidence="2">Uncharacterized protein</fullName>
    </submittedName>
</protein>
<sequence length="110" mass="12233">MTALASRFPFVPNTGDKERSGAATLQLRATDKVGLAKYMRNSQDELARLANESAIQKTLKSYDIAKEIVMIERSTKMHSPAGSPSRKSRHRVYRSYGNDEKPESNTTSLA</sequence>
<proteinExistence type="predicted"/>
<feature type="region of interest" description="Disordered" evidence="1">
    <location>
        <begin position="74"/>
        <end position="110"/>
    </location>
</feature>
<evidence type="ECO:0000256" key="1">
    <source>
        <dbReference type="SAM" id="MobiDB-lite"/>
    </source>
</evidence>
<dbReference type="EMBL" id="KI912110">
    <property type="protein sequence ID" value="ETS84646.1"/>
    <property type="molecule type" value="Genomic_DNA"/>
</dbReference>
<gene>
    <name evidence="2" type="ORF">PFICI_02671</name>
</gene>
<organism evidence="2 3">
    <name type="scientific">Pestalotiopsis fici (strain W106-1 / CGMCC3.15140)</name>
    <dbReference type="NCBI Taxonomy" id="1229662"/>
    <lineage>
        <taxon>Eukaryota</taxon>
        <taxon>Fungi</taxon>
        <taxon>Dikarya</taxon>
        <taxon>Ascomycota</taxon>
        <taxon>Pezizomycotina</taxon>
        <taxon>Sordariomycetes</taxon>
        <taxon>Xylariomycetidae</taxon>
        <taxon>Amphisphaeriales</taxon>
        <taxon>Sporocadaceae</taxon>
        <taxon>Pestalotiopsis</taxon>
    </lineage>
</organism>
<dbReference type="InParanoid" id="W3XHE5"/>
<keyword evidence="3" id="KW-1185">Reference proteome</keyword>
<feature type="region of interest" description="Disordered" evidence="1">
    <location>
        <begin position="1"/>
        <end position="21"/>
    </location>
</feature>
<dbReference type="GeneID" id="19267684"/>
<dbReference type="HOGENOM" id="CLU_2171916_0_0_1"/>
<accession>W3XHE5</accession>